<dbReference type="EMBL" id="HG937694">
    <property type="protein sequence ID" value="CDP38563.1"/>
    <property type="molecule type" value="Genomic_DNA"/>
</dbReference>
<dbReference type="SUPFAM" id="SSF81383">
    <property type="entry name" value="F-box domain"/>
    <property type="match status" value="1"/>
</dbReference>
<proteinExistence type="predicted"/>
<sequence>MLDLHPPNCRQWKLAKSYTAKTLHSTARLGRLAASGPRSFRLLDLPSEIVDEVVQNLSFSDLKNLQVTSSGLRRHATRALWAHVDINASVGLDPGVRPQMAPYLGSDCQSVCFPSSLECHHNCRRGYVPVNTFNIEALWKTSVTGQGPHGMPFNYVQCLSFYLDDTSPILLGQLNNPAGGSGGNGASPDLLFKWFLLQVVPRYFTNVKVVEINTGYRCVSVDILQAVVSYASTVFPGAALNVEAWIPNGPTSHCDLDIITPTSKNLRLFFGTDPSHKKTLANILTRPLPSGTESLFLHINSDIEVPRWVLINFFKNCSNLKVLSIKGILCEEMDWIPQCVEKLCIDCNDNGCVSSPKYHTPSVTLLPSVTYLRIINASNIPIFPLQLPNVTKFVISGKGDQSSLEVVCQTVLKHAKNVQQLTCRGIPYAAITNLALRCPGLTSMVAESDGSDPENAIQLVATLEGLHFLYLDLKAFVNMGGDALSLMKLILQNSPQMETLLIDHQCALLPRLRRAKEPINDGYSRVLLLNKAFSLDVPKFRSYYF</sequence>
<dbReference type="InterPro" id="IPR036047">
    <property type="entry name" value="F-box-like_dom_sf"/>
</dbReference>
<protein>
    <submittedName>
        <fullName evidence="2">ARAD1D37444p</fullName>
    </submittedName>
</protein>
<evidence type="ECO:0000313" key="2">
    <source>
        <dbReference type="EMBL" id="CDP38563.1"/>
    </source>
</evidence>
<dbReference type="InterPro" id="IPR032675">
    <property type="entry name" value="LRR_dom_sf"/>
</dbReference>
<gene>
    <name evidence="2" type="ORF">GNLVRS02_ARAD1D37444g</name>
</gene>
<organism evidence="2">
    <name type="scientific">Blastobotrys adeninivorans</name>
    <name type="common">Yeast</name>
    <name type="synonym">Arxula adeninivorans</name>
    <dbReference type="NCBI Taxonomy" id="409370"/>
    <lineage>
        <taxon>Eukaryota</taxon>
        <taxon>Fungi</taxon>
        <taxon>Dikarya</taxon>
        <taxon>Ascomycota</taxon>
        <taxon>Saccharomycotina</taxon>
        <taxon>Dipodascomycetes</taxon>
        <taxon>Dipodascales</taxon>
        <taxon>Trichomonascaceae</taxon>
        <taxon>Blastobotrys</taxon>
    </lineage>
</organism>
<accession>A0A060TC76</accession>
<dbReference type="Gene3D" id="3.80.10.10">
    <property type="entry name" value="Ribonuclease Inhibitor"/>
    <property type="match status" value="1"/>
</dbReference>
<dbReference type="PROSITE" id="PS50181">
    <property type="entry name" value="FBOX"/>
    <property type="match status" value="1"/>
</dbReference>
<name>A0A060TC76_BLAAD</name>
<evidence type="ECO:0000259" key="1">
    <source>
        <dbReference type="PROSITE" id="PS50181"/>
    </source>
</evidence>
<dbReference type="AlphaFoldDB" id="A0A060TC76"/>
<dbReference type="PhylomeDB" id="A0A060TC76"/>
<reference evidence="2" key="1">
    <citation type="submission" date="2014-02" db="EMBL/GenBank/DDBJ databases">
        <authorList>
            <person name="Genoscope - CEA"/>
        </authorList>
    </citation>
    <scope>NUCLEOTIDE SEQUENCE</scope>
    <source>
        <strain evidence="2">LS3</strain>
    </source>
</reference>
<feature type="domain" description="F-box" evidence="1">
    <location>
        <begin position="39"/>
        <end position="84"/>
    </location>
</feature>
<dbReference type="InterPro" id="IPR001810">
    <property type="entry name" value="F-box_dom"/>
</dbReference>
<dbReference type="SUPFAM" id="SSF52058">
    <property type="entry name" value="L domain-like"/>
    <property type="match status" value="1"/>
</dbReference>
<reference evidence="2" key="2">
    <citation type="submission" date="2014-06" db="EMBL/GenBank/DDBJ databases">
        <title>The complete genome of Blastobotrys (Arxula) adeninivorans LS3 - a yeast of biotechnological interest.</title>
        <authorList>
            <person name="Kunze G."/>
            <person name="Gaillardin C."/>
            <person name="Czernicka M."/>
            <person name="Durrens P."/>
            <person name="Martin T."/>
            <person name="Boer E."/>
            <person name="Gabaldon T."/>
            <person name="Cruz J."/>
            <person name="Talla E."/>
            <person name="Marck C."/>
            <person name="Goffeau A."/>
            <person name="Barbe V."/>
            <person name="Baret P."/>
            <person name="Baronian K."/>
            <person name="Beier S."/>
            <person name="Bleykasten C."/>
            <person name="Bode R."/>
            <person name="Casaregola S."/>
            <person name="Despons L."/>
            <person name="Fairhead C."/>
            <person name="Giersberg M."/>
            <person name="Gierski P."/>
            <person name="Hahnel U."/>
            <person name="Hartmann A."/>
            <person name="Jankowska D."/>
            <person name="Jubin C."/>
            <person name="Jung P."/>
            <person name="Lafontaine I."/>
            <person name="Leh-Louis V."/>
            <person name="Lemaire M."/>
            <person name="Marcet-Houben M."/>
            <person name="Mascher M."/>
            <person name="Morel G."/>
            <person name="Richard G.-F."/>
            <person name="Riechen J."/>
            <person name="Sacerdot C."/>
            <person name="Sarkar A."/>
            <person name="Savel G."/>
            <person name="Schacherer J."/>
            <person name="Sherman D."/>
            <person name="Straub M.-L."/>
            <person name="Stein N."/>
            <person name="Thierry A."/>
            <person name="Trautwein-Schult A."/>
            <person name="Westhof E."/>
            <person name="Worch S."/>
            <person name="Dujon B."/>
            <person name="Souciet J.-L."/>
            <person name="Wincker P."/>
            <person name="Scholz U."/>
            <person name="Neuveglise N."/>
        </authorList>
    </citation>
    <scope>NUCLEOTIDE SEQUENCE</scope>
    <source>
        <strain evidence="2">LS3</strain>
    </source>
</reference>
<dbReference type="Pfam" id="PF00646">
    <property type="entry name" value="F-box"/>
    <property type="match status" value="1"/>
</dbReference>